<dbReference type="EMBL" id="CP001390">
    <property type="protein sequence ID" value="ACM19815.1"/>
    <property type="molecule type" value="Genomic_DNA"/>
</dbReference>
<dbReference type="KEGG" id="geo:Geob_1456"/>
<feature type="domain" description="Glycosyltransferase 2-like" evidence="1">
    <location>
        <begin position="6"/>
        <end position="163"/>
    </location>
</feature>
<dbReference type="Pfam" id="PF00535">
    <property type="entry name" value="Glycos_transf_2"/>
    <property type="match status" value="1"/>
</dbReference>
<dbReference type="PANTHER" id="PTHR22916:SF3">
    <property type="entry name" value="UDP-GLCNAC:BETAGAL BETA-1,3-N-ACETYLGLUCOSAMINYLTRANSFERASE-LIKE PROTEIN 1"/>
    <property type="match status" value="1"/>
</dbReference>
<dbReference type="AlphaFoldDB" id="B9M560"/>
<dbReference type="RefSeq" id="WP_012646544.1">
    <property type="nucleotide sequence ID" value="NC_011979.1"/>
</dbReference>
<dbReference type="OrthoDB" id="5396343at2"/>
<dbReference type="CAZy" id="GT2">
    <property type="family name" value="Glycosyltransferase Family 2"/>
</dbReference>
<organism evidence="2 3">
    <name type="scientific">Geotalea daltonii (strain DSM 22248 / JCM 15807 / FRC-32)</name>
    <name type="common">Geobacter daltonii</name>
    <dbReference type="NCBI Taxonomy" id="316067"/>
    <lineage>
        <taxon>Bacteria</taxon>
        <taxon>Pseudomonadati</taxon>
        <taxon>Thermodesulfobacteriota</taxon>
        <taxon>Desulfuromonadia</taxon>
        <taxon>Geobacterales</taxon>
        <taxon>Geobacteraceae</taxon>
        <taxon>Geotalea</taxon>
    </lineage>
</organism>
<reference evidence="2 3" key="1">
    <citation type="submission" date="2009-01" db="EMBL/GenBank/DDBJ databases">
        <title>Complete sequence of Geobacter sp. FRC-32.</title>
        <authorList>
            <consortium name="US DOE Joint Genome Institute"/>
            <person name="Lucas S."/>
            <person name="Copeland A."/>
            <person name="Lapidus A."/>
            <person name="Glavina del Rio T."/>
            <person name="Dalin E."/>
            <person name="Tice H."/>
            <person name="Bruce D."/>
            <person name="Goodwin L."/>
            <person name="Pitluck S."/>
            <person name="Saunders E."/>
            <person name="Brettin T."/>
            <person name="Detter J.C."/>
            <person name="Han C."/>
            <person name="Larimer F."/>
            <person name="Land M."/>
            <person name="Hauser L."/>
            <person name="Kyrpides N."/>
            <person name="Ovchinnikova G."/>
            <person name="Kostka J."/>
            <person name="Richardson P."/>
        </authorList>
    </citation>
    <scope>NUCLEOTIDE SEQUENCE [LARGE SCALE GENOMIC DNA]</scope>
    <source>
        <strain evidence="3">DSM 22248 / JCM 15807 / FRC-32</strain>
    </source>
</reference>
<evidence type="ECO:0000259" key="1">
    <source>
        <dbReference type="Pfam" id="PF00535"/>
    </source>
</evidence>
<dbReference type="InterPro" id="IPR029044">
    <property type="entry name" value="Nucleotide-diphossugar_trans"/>
</dbReference>
<keyword evidence="2" id="KW-0808">Transferase</keyword>
<dbReference type="SUPFAM" id="SSF53448">
    <property type="entry name" value="Nucleotide-diphospho-sugar transferases"/>
    <property type="match status" value="1"/>
</dbReference>
<dbReference type="GO" id="GO:0016758">
    <property type="term" value="F:hexosyltransferase activity"/>
    <property type="evidence" value="ECO:0007669"/>
    <property type="project" value="UniProtKB-ARBA"/>
</dbReference>
<evidence type="ECO:0000313" key="3">
    <source>
        <dbReference type="Proteomes" id="UP000007721"/>
    </source>
</evidence>
<dbReference type="PANTHER" id="PTHR22916">
    <property type="entry name" value="GLYCOSYLTRANSFERASE"/>
    <property type="match status" value="1"/>
</dbReference>
<dbReference type="Proteomes" id="UP000007721">
    <property type="component" value="Chromosome"/>
</dbReference>
<dbReference type="STRING" id="316067.Geob_1456"/>
<accession>B9M560</accession>
<protein>
    <submittedName>
        <fullName evidence="2">Glycosyltransferase</fullName>
    </submittedName>
</protein>
<dbReference type="InterPro" id="IPR001173">
    <property type="entry name" value="Glyco_trans_2-like"/>
</dbReference>
<keyword evidence="3" id="KW-1185">Reference proteome</keyword>
<dbReference type="eggNOG" id="COG1216">
    <property type="taxonomic scope" value="Bacteria"/>
</dbReference>
<name>B9M560_GEODF</name>
<evidence type="ECO:0000313" key="2">
    <source>
        <dbReference type="EMBL" id="ACM19815.1"/>
    </source>
</evidence>
<gene>
    <name evidence="2" type="ordered locus">Geob_1456</name>
</gene>
<dbReference type="Gene3D" id="3.90.550.10">
    <property type="entry name" value="Spore Coat Polysaccharide Biosynthesis Protein SpsA, Chain A"/>
    <property type="match status" value="1"/>
</dbReference>
<dbReference type="HOGENOM" id="CLU_025996_0_4_7"/>
<sequence>MTPLVSIIIPVYNGSNYLKQAIDSALNQTYKYIEILVINDGSNDGGLTEEIARSYGDKIRYHCKPNGGVATALNTGINLAAGDYISWLSHDDLYLPHKIERQISTIASIGGSDVISYSNYETIDAKNNVLRTVRLETSEIYDCKLAFLLQLFISSIHGCSLLIPRKCFTEVGYFKESLRTTQDYDLWFRLLQKGFAFTHLPEILIQSRFHNEQGTHSLYAVHLKEAEQLYLRAVNTFYDDFEKLPIKKIVDLVIDLRERKLKQTANHVLKSIKQRNMRLYMQMYGEYYKPLIASWLMFHVSRLTQLAKVILSILKRKGRA</sequence>
<proteinExistence type="predicted"/>